<comment type="similarity">
    <text evidence="2 11">Belongs to the mitochondrial carrier (TC 2.A.29) family.</text>
</comment>
<dbReference type="InterPro" id="IPR050567">
    <property type="entry name" value="Mitochondrial_Carrier"/>
</dbReference>
<accession>A0A9P4TVM7</accession>
<evidence type="ECO:0000256" key="5">
    <source>
        <dbReference type="ARBA" id="ARBA00022737"/>
    </source>
</evidence>
<evidence type="ECO:0000256" key="7">
    <source>
        <dbReference type="ARBA" id="ARBA00022989"/>
    </source>
</evidence>
<dbReference type="GO" id="GO:0031966">
    <property type="term" value="C:mitochondrial membrane"/>
    <property type="evidence" value="ECO:0007669"/>
    <property type="project" value="UniProtKB-SubCell"/>
</dbReference>
<name>A0A9P4TVM7_9PEZI</name>
<dbReference type="GO" id="GO:1990575">
    <property type="term" value="P:mitochondrial L-ornithine transmembrane transport"/>
    <property type="evidence" value="ECO:0007669"/>
    <property type="project" value="TreeGrafter"/>
</dbReference>
<comment type="subcellular location">
    <subcellularLocation>
        <location evidence="1">Mitochondrion membrane</location>
        <topology evidence="1">Multi-pass membrane protein</topology>
    </subcellularLocation>
</comment>
<evidence type="ECO:0000256" key="4">
    <source>
        <dbReference type="ARBA" id="ARBA00022692"/>
    </source>
</evidence>
<evidence type="ECO:0000256" key="9">
    <source>
        <dbReference type="ARBA" id="ARBA00023136"/>
    </source>
</evidence>
<sequence>MQQTSTSKAAQRSKEAVQEICFGSLAGVLGKLLEYPFDTVKVRLQSQPDNIPLKYKGPLDCFRQSFHEEGMRGLYRGISAPLVGAAVETSSLFFSYRVAQDFLRATILPVNEPLPISALFLCGAASGAFTSLLLTPIELVKCKMQVPVINGEGVKQIPRVSSILSSVYRHQGIAGLWHGQMGTLIRETGGSAAWFGSKEMVTKFFRKYGNLRKEDSLPVYQQMTAGAAAGMSYNFIFYPADTIKSRMQTEDVQKTIGGRSNSSFMLVGKDIWKQHGLSGLYRGCGITVLRAAPSSAVIFTTYDALIKRLEASIERIVLDPRYHDPLMLVKAVRNGIVYGTKVRFPHALVMVLLFRNGTFRQKVKMILKATRQHARNLALFALVYKGSMLGLNKLNGKENKFDAVIAGGLGGYFVFGPNMHTSVNQQIIIYIAARVALACAKLLVQPSDEGRGGMGIVTRPETRAMLQRNGWAALATVSWGSVMYLFRYHPEVIQPSLRSSMTYIYANADNWDSLRNFIWHNK</sequence>
<keyword evidence="5" id="KW-0677">Repeat</keyword>
<dbReference type="OrthoDB" id="2139348at2759"/>
<dbReference type="FunFam" id="1.50.40.10:FF:000109">
    <property type="entry name" value="Ornithine carrier protein AmcA/Ort1"/>
    <property type="match status" value="1"/>
</dbReference>
<dbReference type="InterPro" id="IPR023395">
    <property type="entry name" value="MCP_dom_sf"/>
</dbReference>
<comment type="caution">
    <text evidence="12">The sequence shown here is derived from an EMBL/GenBank/DDBJ whole genome shotgun (WGS) entry which is preliminary data.</text>
</comment>
<dbReference type="Proteomes" id="UP000800235">
    <property type="component" value="Unassembled WGS sequence"/>
</dbReference>
<dbReference type="Pfam" id="PF00153">
    <property type="entry name" value="Mito_carr"/>
    <property type="match status" value="3"/>
</dbReference>
<evidence type="ECO:0000256" key="6">
    <source>
        <dbReference type="ARBA" id="ARBA00022792"/>
    </source>
</evidence>
<keyword evidence="3 11" id="KW-0813">Transport</keyword>
<reference evidence="12" key="1">
    <citation type="journal article" date="2020" name="Stud. Mycol.">
        <title>101 Dothideomycetes genomes: a test case for predicting lifestyles and emergence of pathogens.</title>
        <authorList>
            <person name="Haridas S."/>
            <person name="Albert R."/>
            <person name="Binder M."/>
            <person name="Bloem J."/>
            <person name="Labutti K."/>
            <person name="Salamov A."/>
            <person name="Andreopoulos B."/>
            <person name="Baker S."/>
            <person name="Barry K."/>
            <person name="Bills G."/>
            <person name="Bluhm B."/>
            <person name="Cannon C."/>
            <person name="Castanera R."/>
            <person name="Culley D."/>
            <person name="Daum C."/>
            <person name="Ezra D."/>
            <person name="Gonzalez J."/>
            <person name="Henrissat B."/>
            <person name="Kuo A."/>
            <person name="Liang C."/>
            <person name="Lipzen A."/>
            <person name="Lutzoni F."/>
            <person name="Magnuson J."/>
            <person name="Mondo S."/>
            <person name="Nolan M."/>
            <person name="Ohm R."/>
            <person name="Pangilinan J."/>
            <person name="Park H.-J."/>
            <person name="Ramirez L."/>
            <person name="Alfaro M."/>
            <person name="Sun H."/>
            <person name="Tritt A."/>
            <person name="Yoshinaga Y."/>
            <person name="Zwiers L.-H."/>
            <person name="Turgeon B."/>
            <person name="Goodwin S."/>
            <person name="Spatafora J."/>
            <person name="Crous P."/>
            <person name="Grigoriev I."/>
        </authorList>
    </citation>
    <scope>NUCLEOTIDE SEQUENCE</scope>
    <source>
        <strain evidence="12">CBS 130266</strain>
    </source>
</reference>
<feature type="repeat" description="Solcar" evidence="10">
    <location>
        <begin position="114"/>
        <end position="204"/>
    </location>
</feature>
<protein>
    <submittedName>
        <fullName evidence="12">Mitochondrial carrier</fullName>
    </submittedName>
</protein>
<evidence type="ECO:0000256" key="1">
    <source>
        <dbReference type="ARBA" id="ARBA00004225"/>
    </source>
</evidence>
<evidence type="ECO:0000256" key="11">
    <source>
        <dbReference type="RuleBase" id="RU000488"/>
    </source>
</evidence>
<dbReference type="PROSITE" id="PS50920">
    <property type="entry name" value="SOLCAR"/>
    <property type="match status" value="3"/>
</dbReference>
<dbReference type="AlphaFoldDB" id="A0A9P4TVM7"/>
<keyword evidence="6" id="KW-0999">Mitochondrion inner membrane</keyword>
<gene>
    <name evidence="12" type="ORF">EJ08DRAFT_671838</name>
</gene>
<evidence type="ECO:0000313" key="13">
    <source>
        <dbReference type="Proteomes" id="UP000800235"/>
    </source>
</evidence>
<dbReference type="EMBL" id="MU007064">
    <property type="protein sequence ID" value="KAF2426458.1"/>
    <property type="molecule type" value="Genomic_DNA"/>
</dbReference>
<evidence type="ECO:0000313" key="12">
    <source>
        <dbReference type="EMBL" id="KAF2426458.1"/>
    </source>
</evidence>
<dbReference type="GO" id="GO:0000064">
    <property type="term" value="F:L-ornithine transmembrane transporter activity"/>
    <property type="evidence" value="ECO:0007669"/>
    <property type="project" value="TreeGrafter"/>
</dbReference>
<feature type="repeat" description="Solcar" evidence="10">
    <location>
        <begin position="14"/>
        <end position="102"/>
    </location>
</feature>
<keyword evidence="13" id="KW-1185">Reference proteome</keyword>
<dbReference type="PANTHER" id="PTHR45624:SF31">
    <property type="entry name" value="MITOCHONDRIAL ORNITHINE TRANSPORTER 1"/>
    <property type="match status" value="1"/>
</dbReference>
<evidence type="ECO:0000256" key="3">
    <source>
        <dbReference type="ARBA" id="ARBA00022448"/>
    </source>
</evidence>
<feature type="repeat" description="Solcar" evidence="10">
    <location>
        <begin position="217"/>
        <end position="308"/>
    </location>
</feature>
<evidence type="ECO:0000256" key="8">
    <source>
        <dbReference type="ARBA" id="ARBA00023128"/>
    </source>
</evidence>
<dbReference type="Pfam" id="PF02466">
    <property type="entry name" value="Tim17"/>
    <property type="match status" value="1"/>
</dbReference>
<evidence type="ECO:0000256" key="2">
    <source>
        <dbReference type="ARBA" id="ARBA00006375"/>
    </source>
</evidence>
<proteinExistence type="inferred from homology"/>
<organism evidence="12 13">
    <name type="scientific">Tothia fuscella</name>
    <dbReference type="NCBI Taxonomy" id="1048955"/>
    <lineage>
        <taxon>Eukaryota</taxon>
        <taxon>Fungi</taxon>
        <taxon>Dikarya</taxon>
        <taxon>Ascomycota</taxon>
        <taxon>Pezizomycotina</taxon>
        <taxon>Dothideomycetes</taxon>
        <taxon>Pleosporomycetidae</taxon>
        <taxon>Venturiales</taxon>
        <taxon>Cylindrosympodiaceae</taxon>
        <taxon>Tothia</taxon>
    </lineage>
</organism>
<keyword evidence="4 10" id="KW-0812">Transmembrane</keyword>
<dbReference type="Gene3D" id="1.50.40.10">
    <property type="entry name" value="Mitochondrial carrier domain"/>
    <property type="match status" value="2"/>
</dbReference>
<evidence type="ECO:0000256" key="10">
    <source>
        <dbReference type="PROSITE-ProRule" id="PRU00282"/>
    </source>
</evidence>
<dbReference type="SUPFAM" id="SSF103506">
    <property type="entry name" value="Mitochondrial carrier"/>
    <property type="match status" value="1"/>
</dbReference>
<dbReference type="InterPro" id="IPR018108">
    <property type="entry name" value="MCP_transmembrane"/>
</dbReference>
<keyword evidence="7" id="KW-1133">Transmembrane helix</keyword>
<dbReference type="PANTHER" id="PTHR45624">
    <property type="entry name" value="MITOCHONDRIAL BASIC AMINO ACIDS TRANSPORTER-RELATED"/>
    <property type="match status" value="1"/>
</dbReference>
<keyword evidence="8" id="KW-0496">Mitochondrion</keyword>
<keyword evidence="9 10" id="KW-0472">Membrane</keyword>